<evidence type="ECO:0000313" key="2">
    <source>
        <dbReference type="EMBL" id="KAJ7701762.1"/>
    </source>
</evidence>
<comment type="caution">
    <text evidence="2">The sequence shown here is derived from an EMBL/GenBank/DDBJ whole genome shotgun (WGS) entry which is preliminary data.</text>
</comment>
<gene>
    <name evidence="2" type="ORF">B0H17DRAFT_1128001</name>
</gene>
<evidence type="ECO:0000313" key="3">
    <source>
        <dbReference type="Proteomes" id="UP001221757"/>
    </source>
</evidence>
<sequence length="803" mass="86944">MDFTMLDHYLAELWSIYTISPKPLSCMQSLQQTCVALTKHFLTPCDIVLTGGRFMLHPNLTTPLVEIVPAMDHLLHHAVQYHGLSGAPFIGQSDLQVLTGTTAMHPCATQSQIVLAWVTLVNRLWEAMHELEGLCIGSPFDPSRHAWASKIPHIASALPLTLCTKLPKAFLEFFEISTIPLSDRAASIARKATLDPSNIMDCGDWHRAGQFGLEARSLISVENTVREMQLELTKTSDQATCFLVDPHRELLQALCGTSSVGLFPVAWEALSKRMGLAQVPLAQYHAGSIATHERASAPLEATDTGAGGRRKVIVHQLSQLTTALSSTCAARHDVRLSVKAMVAAIEAKESISAPREYSQDATTTSNQQSDTAQLEICTFGALTKRSLVNKPTTTCNVCASRCANMELRTAGVRSKSCLNDHKVEDAVITPSIGVLEFPATALVRNEATVDLGVLQDSYQQLGISHSEVRTLETLASPASFQSSAPANPVVNPTTVELGGLDKELCAQPESIAACIDTRLTAASTIPNTAHAARAPSPWIPAPVLVFNKCMVELGGPKHSPSAEDGQVTAPCTEGVSADMTPLLGILQSPAPAVMRNEAVEHGGLKESCQQLMITNLEMHTLERTPHTSDSPPPTRHMSALAARTSNTPALAPVFNGGLVELGGLKRRPPARHQCLATWCAEPIRTSTQASLAHPLLLPLVFSSASGTGIIALISTIIWSFFPWYLVCIARGELVPCMTWEWEVSIQKLSTSLPFWMVDQQATRIRLRFGPKQSRALAFSDFKTCAAFGNWIQGTTRFRRMQSG</sequence>
<keyword evidence="1" id="KW-0812">Transmembrane</keyword>
<reference evidence="2" key="1">
    <citation type="submission" date="2023-03" db="EMBL/GenBank/DDBJ databases">
        <title>Massive genome expansion in bonnet fungi (Mycena s.s.) driven by repeated elements and novel gene families across ecological guilds.</title>
        <authorList>
            <consortium name="Lawrence Berkeley National Laboratory"/>
            <person name="Harder C.B."/>
            <person name="Miyauchi S."/>
            <person name="Viragh M."/>
            <person name="Kuo A."/>
            <person name="Thoen E."/>
            <person name="Andreopoulos B."/>
            <person name="Lu D."/>
            <person name="Skrede I."/>
            <person name="Drula E."/>
            <person name="Henrissat B."/>
            <person name="Morin E."/>
            <person name="Kohler A."/>
            <person name="Barry K."/>
            <person name="LaButti K."/>
            <person name="Morin E."/>
            <person name="Salamov A."/>
            <person name="Lipzen A."/>
            <person name="Mereny Z."/>
            <person name="Hegedus B."/>
            <person name="Baldrian P."/>
            <person name="Stursova M."/>
            <person name="Weitz H."/>
            <person name="Taylor A."/>
            <person name="Grigoriev I.V."/>
            <person name="Nagy L.G."/>
            <person name="Martin F."/>
            <person name="Kauserud H."/>
        </authorList>
    </citation>
    <scope>NUCLEOTIDE SEQUENCE</scope>
    <source>
        <strain evidence="2">CBHHK067</strain>
    </source>
</reference>
<dbReference type="Proteomes" id="UP001221757">
    <property type="component" value="Unassembled WGS sequence"/>
</dbReference>
<proteinExistence type="predicted"/>
<dbReference type="EMBL" id="JARKIE010000016">
    <property type="protein sequence ID" value="KAJ7701762.1"/>
    <property type="molecule type" value="Genomic_DNA"/>
</dbReference>
<keyword evidence="1" id="KW-1133">Transmembrane helix</keyword>
<evidence type="ECO:0000256" key="1">
    <source>
        <dbReference type="SAM" id="Phobius"/>
    </source>
</evidence>
<accession>A0AAD7GMA3</accession>
<organism evidence="2 3">
    <name type="scientific">Mycena rosella</name>
    <name type="common">Pink bonnet</name>
    <name type="synonym">Agaricus rosellus</name>
    <dbReference type="NCBI Taxonomy" id="1033263"/>
    <lineage>
        <taxon>Eukaryota</taxon>
        <taxon>Fungi</taxon>
        <taxon>Dikarya</taxon>
        <taxon>Basidiomycota</taxon>
        <taxon>Agaricomycotina</taxon>
        <taxon>Agaricomycetes</taxon>
        <taxon>Agaricomycetidae</taxon>
        <taxon>Agaricales</taxon>
        <taxon>Marasmiineae</taxon>
        <taxon>Mycenaceae</taxon>
        <taxon>Mycena</taxon>
    </lineage>
</organism>
<feature type="transmembrane region" description="Helical" evidence="1">
    <location>
        <begin position="695"/>
        <end position="721"/>
    </location>
</feature>
<name>A0AAD7GMA3_MYCRO</name>
<keyword evidence="1" id="KW-0472">Membrane</keyword>
<keyword evidence="3" id="KW-1185">Reference proteome</keyword>
<protein>
    <submittedName>
        <fullName evidence="2">Uncharacterized protein</fullName>
    </submittedName>
</protein>
<dbReference type="AlphaFoldDB" id="A0AAD7GMA3"/>